<dbReference type="HOGENOM" id="CLU_789879_0_0_1"/>
<reference evidence="1 2" key="1">
    <citation type="journal article" date="2011" name="Proc. Natl. Acad. Sci. U.S.A.">
        <title>Comparative genomics of xylose-fermenting fungi for enhanced biofuel production.</title>
        <authorList>
            <person name="Wohlbach D.J."/>
            <person name="Kuo A."/>
            <person name="Sato T.K."/>
            <person name="Potts K.M."/>
            <person name="Salamov A.A."/>
            <person name="LaButti K.M."/>
            <person name="Sun H."/>
            <person name="Clum A."/>
            <person name="Pangilinan J.L."/>
            <person name="Lindquist E.A."/>
            <person name="Lucas S."/>
            <person name="Lapidus A."/>
            <person name="Jin M."/>
            <person name="Gunawan C."/>
            <person name="Balan V."/>
            <person name="Dale B.E."/>
            <person name="Jeffries T.W."/>
            <person name="Zinkel R."/>
            <person name="Barry K.W."/>
            <person name="Grigoriev I.V."/>
            <person name="Gasch A.P."/>
        </authorList>
    </citation>
    <scope>NUCLEOTIDE SEQUENCE [LARGE SCALE GENOMIC DNA]</scope>
    <source>
        <strain evidence="2">ATCC 10573 / BCRC 21748 / CBS 615 / JCM 9827 / NBRC 10315 / NRRL Y-1498 / VKM Y-70</strain>
    </source>
</reference>
<dbReference type="KEGG" id="cten:18249751"/>
<dbReference type="GeneID" id="18249751"/>
<protein>
    <submittedName>
        <fullName evidence="1">Uncharacterized protein</fullName>
    </submittedName>
</protein>
<dbReference type="Proteomes" id="UP000000707">
    <property type="component" value="Unassembled WGS sequence"/>
</dbReference>
<evidence type="ECO:0000313" key="2">
    <source>
        <dbReference type="Proteomes" id="UP000000707"/>
    </source>
</evidence>
<proteinExistence type="predicted"/>
<evidence type="ECO:0000313" key="1">
    <source>
        <dbReference type="EMBL" id="EGV64618.1"/>
    </source>
</evidence>
<dbReference type="AlphaFoldDB" id="G3B288"/>
<keyword evidence="2" id="KW-1185">Reference proteome</keyword>
<gene>
    <name evidence="1" type="ORF">CANTEDRAFT_133934</name>
</gene>
<organism evidence="2">
    <name type="scientific">Candida tenuis (strain ATCC 10573 / BCRC 21748 / CBS 615 / JCM 9827 / NBRC 10315 / NRRL Y-1498 / VKM Y-70)</name>
    <name type="common">Yeast</name>
    <name type="synonym">Yamadazyma tenuis</name>
    <dbReference type="NCBI Taxonomy" id="590646"/>
    <lineage>
        <taxon>Eukaryota</taxon>
        <taxon>Fungi</taxon>
        <taxon>Dikarya</taxon>
        <taxon>Ascomycota</taxon>
        <taxon>Saccharomycotina</taxon>
        <taxon>Pichiomycetes</taxon>
        <taxon>Debaryomycetaceae</taxon>
        <taxon>Yamadazyma</taxon>
    </lineage>
</organism>
<dbReference type="EMBL" id="GL996515">
    <property type="protein sequence ID" value="EGV64618.1"/>
    <property type="molecule type" value="Genomic_DNA"/>
</dbReference>
<sequence length="307" mass="34355">MNNSAPQIKEDQANYSLSLRNLVLSQWDALVKRFVGSIMNELKGNPSDQSFQGNIRSLSDGSPIWHPATELQWESGFPTFGDLLQANGESIREKLAQVTGHNTTSAQDSFLEYLDLLNFNRLEGIALKQIYARLTNSVKAQNASLVLPYTDDGKPVTFTEEITSLESLRHPALRSLYRQYGFTGAATCVSIIQALKPIFFVHHRDAQSFSRIFARMGNDMINMINTTSDLGTVIREEMTGMEERMRTEVDGLRTMIREELPALFVHQLTVLFQHILQQLSTRALQSIENLQTAQPNANTGDDAADGS</sequence>
<dbReference type="RefSeq" id="XP_006685424.1">
    <property type="nucleotide sequence ID" value="XM_006685361.1"/>
</dbReference>
<name>G3B288_CANTC</name>
<accession>G3B288</accession>